<name>A0A1H0JZ83_9BACT</name>
<dbReference type="STRING" id="91360.SAMN05660330_00382"/>
<dbReference type="EMBL" id="FNJI01000002">
    <property type="protein sequence ID" value="SDO48987.1"/>
    <property type="molecule type" value="Genomic_DNA"/>
</dbReference>
<evidence type="ECO:0000256" key="2">
    <source>
        <dbReference type="HAMAP-Rule" id="MF_00457"/>
    </source>
</evidence>
<evidence type="ECO:0000256" key="1">
    <source>
        <dbReference type="ARBA" id="ARBA00022801"/>
    </source>
</evidence>
<dbReference type="RefSeq" id="WP_092219210.1">
    <property type="nucleotide sequence ID" value="NZ_FNJI01000002.1"/>
</dbReference>
<keyword evidence="5" id="KW-1185">Reference proteome</keyword>
<sequence length="225" mass="24826">MKLRYFSHSSFQITTDQGVILLIDPFLDGNPNSPVSSDEVNADYIILTHGHGDHLGDSFKIAGRTDPLFICVNELANYVAAKGFRAHNMHIGGGYNFDFGRLKFTIAHHGSMTPDNTYAGEPAGVVLTCGSTSIYHTGDTGLFYDMKLIGEMTRIDYMLAPIGDNFTMGIDDAVKAVELVDPRVVIPMHYNTFPVIEADPEEFREKVTAIGKKARIMSFGEEIEL</sequence>
<dbReference type="AlphaFoldDB" id="A0A1H0JZ83"/>
<dbReference type="InterPro" id="IPR001279">
    <property type="entry name" value="Metallo-B-lactamas"/>
</dbReference>
<protein>
    <recommendedName>
        <fullName evidence="2">UPF0173 metal-dependent hydrolase SAMN05660330_00382</fullName>
    </recommendedName>
</protein>
<dbReference type="SUPFAM" id="SSF56281">
    <property type="entry name" value="Metallo-hydrolase/oxidoreductase"/>
    <property type="match status" value="1"/>
</dbReference>
<reference evidence="4 5" key="1">
    <citation type="submission" date="2016-10" db="EMBL/GenBank/DDBJ databases">
        <authorList>
            <person name="de Groot N.N."/>
        </authorList>
    </citation>
    <scope>NUCLEOTIDE SEQUENCE [LARGE SCALE GENOMIC DNA]</scope>
    <source>
        <strain evidence="4 5">DSM 12130</strain>
    </source>
</reference>
<dbReference type="InterPro" id="IPR036866">
    <property type="entry name" value="RibonucZ/Hydroxyglut_hydro"/>
</dbReference>
<dbReference type="InterPro" id="IPR022877">
    <property type="entry name" value="UPF0173"/>
</dbReference>
<dbReference type="NCBIfam" id="NF001911">
    <property type="entry name" value="PRK00685.1"/>
    <property type="match status" value="1"/>
</dbReference>
<dbReference type="Gene3D" id="3.60.15.10">
    <property type="entry name" value="Ribonuclease Z/Hydroxyacylglutathione hydrolase-like"/>
    <property type="match status" value="1"/>
</dbReference>
<dbReference type="SMART" id="SM00849">
    <property type="entry name" value="Lactamase_B"/>
    <property type="match status" value="1"/>
</dbReference>
<dbReference type="Pfam" id="PF13483">
    <property type="entry name" value="Lactamase_B_3"/>
    <property type="match status" value="1"/>
</dbReference>
<proteinExistence type="inferred from homology"/>
<comment type="similarity">
    <text evidence="2">Belongs to the UPF0173 family.</text>
</comment>
<feature type="domain" description="Metallo-beta-lactamase" evidence="3">
    <location>
        <begin position="7"/>
        <end position="189"/>
    </location>
</feature>
<dbReference type="GO" id="GO:0016787">
    <property type="term" value="F:hydrolase activity"/>
    <property type="evidence" value="ECO:0007669"/>
    <property type="project" value="UniProtKB-UniRule"/>
</dbReference>
<evidence type="ECO:0000313" key="4">
    <source>
        <dbReference type="EMBL" id="SDO48987.1"/>
    </source>
</evidence>
<dbReference type="PANTHER" id="PTHR43546:SF3">
    <property type="entry name" value="UPF0173 METAL-DEPENDENT HYDROLASE MJ1163"/>
    <property type="match status" value="1"/>
</dbReference>
<dbReference type="OrthoDB" id="9789133at2"/>
<keyword evidence="1 2" id="KW-0378">Hydrolase</keyword>
<organism evidence="4 5">
    <name type="scientific">Desulforhopalus singaporensis</name>
    <dbReference type="NCBI Taxonomy" id="91360"/>
    <lineage>
        <taxon>Bacteria</taxon>
        <taxon>Pseudomonadati</taxon>
        <taxon>Thermodesulfobacteriota</taxon>
        <taxon>Desulfobulbia</taxon>
        <taxon>Desulfobulbales</taxon>
        <taxon>Desulfocapsaceae</taxon>
        <taxon>Desulforhopalus</taxon>
    </lineage>
</organism>
<evidence type="ECO:0000313" key="5">
    <source>
        <dbReference type="Proteomes" id="UP000199073"/>
    </source>
</evidence>
<dbReference type="InterPro" id="IPR050114">
    <property type="entry name" value="UPF0173_UPF0282_UlaG_hydrolase"/>
</dbReference>
<dbReference type="HAMAP" id="MF_00457">
    <property type="entry name" value="UPF0173"/>
    <property type="match status" value="1"/>
</dbReference>
<dbReference type="Proteomes" id="UP000199073">
    <property type="component" value="Unassembled WGS sequence"/>
</dbReference>
<dbReference type="PANTHER" id="PTHR43546">
    <property type="entry name" value="UPF0173 METAL-DEPENDENT HYDROLASE MJ1163-RELATED"/>
    <property type="match status" value="1"/>
</dbReference>
<gene>
    <name evidence="4" type="ORF">SAMN05660330_00382</name>
</gene>
<accession>A0A1H0JZ83</accession>
<evidence type="ECO:0000259" key="3">
    <source>
        <dbReference type="SMART" id="SM00849"/>
    </source>
</evidence>